<sequence length="455" mass="50309">MHYLEWVERAHNGEKMTKEQWDVEYVVMKIMDLVMKYELKYHEDIIIPTDEKQIKNTFLAAKELLADIGLYYISDGKRFLVKMEEIEEALINAKTELVMGEGKDAVTLFTRKPEDTSYPLVWAGNPGCPTPEELFKPTVMSWAKEDVVDLITCGSLTTIDGYKVVNNEASELLAVRRELDLLREATREVGREGMGMLAAESAVSEVGDLAAIGPTRLRPCDSHLTVMSNELAIDRDNMVRAASNIDYGMRNAGLTCSMVGGFGGDPAGSAVLMLASMMANNLICRADYHLCHPIDIRHVSTSTRGCMYVHSMACQAFATYAPQIIFCDVYPKSGALTKELLYEVAANAVTATVSGGHLEGVGAADGLVPHGTGLEVRLLGEVGRAVVDNKLTREQANTLVLKLLAKYEHVFTMEEGNPGKPFNEAYNIDTIEPVDEWLMMYEHIKKDLNDLGLVL</sequence>
<dbReference type="EMBL" id="CP058649">
    <property type="protein sequence ID" value="QUI23377.1"/>
    <property type="molecule type" value="Genomic_DNA"/>
</dbReference>
<evidence type="ECO:0000313" key="1">
    <source>
        <dbReference type="EMBL" id="QUI23377.1"/>
    </source>
</evidence>
<dbReference type="Pfam" id="PF05369">
    <property type="entry name" value="MtmB"/>
    <property type="match status" value="1"/>
</dbReference>
<keyword evidence="2" id="KW-1185">Reference proteome</keyword>
<evidence type="ECO:0000313" key="2">
    <source>
        <dbReference type="Proteomes" id="UP000683246"/>
    </source>
</evidence>
<dbReference type="RefSeq" id="WP_212694060.1">
    <property type="nucleotide sequence ID" value="NZ_CP058649.1"/>
</dbReference>
<dbReference type="GO" id="GO:0032259">
    <property type="term" value="P:methylation"/>
    <property type="evidence" value="ECO:0007669"/>
    <property type="project" value="UniProtKB-KW"/>
</dbReference>
<reference evidence="1" key="1">
    <citation type="submission" date="2020-07" db="EMBL/GenBank/DDBJ databases">
        <title>Vallitalea pronyensis genome.</title>
        <authorList>
            <person name="Postec A."/>
        </authorList>
    </citation>
    <scope>NUCLEOTIDE SEQUENCE</scope>
    <source>
        <strain evidence="1">FatNI3</strain>
    </source>
</reference>
<proteinExistence type="predicted"/>
<dbReference type="SUPFAM" id="SSF75098">
    <property type="entry name" value="Monomethylamine methyltransferase MtmB"/>
    <property type="match status" value="1"/>
</dbReference>
<dbReference type="KEGG" id="vpy:HZI73_14240"/>
<dbReference type="Gene3D" id="3.20.20.460">
    <property type="entry name" value="Monomethylamine methyltransferase MtmB"/>
    <property type="match status" value="1"/>
</dbReference>
<gene>
    <name evidence="1" type="ORF">HZI73_14240</name>
</gene>
<dbReference type="Proteomes" id="UP000683246">
    <property type="component" value="Chromosome"/>
</dbReference>
<name>A0A8J8ML25_9FIRM</name>
<dbReference type="InterPro" id="IPR036655">
    <property type="entry name" value="MtmB_sf"/>
</dbReference>
<accession>A0A8J8ML25</accession>
<dbReference type="AlphaFoldDB" id="A0A8J8ML25"/>
<keyword evidence="1" id="KW-0489">Methyltransferase</keyword>
<keyword evidence="1" id="KW-0808">Transferase</keyword>
<dbReference type="GO" id="GO:0008168">
    <property type="term" value="F:methyltransferase activity"/>
    <property type="evidence" value="ECO:0007669"/>
    <property type="project" value="UniProtKB-KW"/>
</dbReference>
<organism evidence="1 2">
    <name type="scientific">Vallitalea pronyensis</name>
    <dbReference type="NCBI Taxonomy" id="1348613"/>
    <lineage>
        <taxon>Bacteria</taxon>
        <taxon>Bacillati</taxon>
        <taxon>Bacillota</taxon>
        <taxon>Clostridia</taxon>
        <taxon>Lachnospirales</taxon>
        <taxon>Vallitaleaceae</taxon>
        <taxon>Vallitalea</taxon>
    </lineage>
</organism>
<dbReference type="InterPro" id="IPR008031">
    <property type="entry name" value="MtmB_MeTrfase"/>
</dbReference>
<protein>
    <submittedName>
        <fullName evidence="1">Monomethylamine:corrinoid methyltransferase</fullName>
    </submittedName>
</protein>